<keyword evidence="2" id="KW-1185">Reference proteome</keyword>
<accession>A0A368EYC6</accession>
<reference evidence="1 2" key="1">
    <citation type="submission" date="2014-10" db="EMBL/GenBank/DDBJ databases">
        <title>Draft genome of the hookworm Ancylostoma caninum.</title>
        <authorList>
            <person name="Mitreva M."/>
        </authorList>
    </citation>
    <scope>NUCLEOTIDE SEQUENCE [LARGE SCALE GENOMIC DNA]</scope>
    <source>
        <strain evidence="1 2">Baltimore</strain>
    </source>
</reference>
<evidence type="ECO:0000313" key="1">
    <source>
        <dbReference type="EMBL" id="RCN24776.1"/>
    </source>
</evidence>
<gene>
    <name evidence="1" type="ORF">ANCCAN_29521</name>
</gene>
<name>A0A368EYC6_ANCCA</name>
<dbReference type="InterPro" id="IPR052448">
    <property type="entry name" value="DnaJ_C16_autophagy_reg"/>
</dbReference>
<sequence length="193" mass="21873">MPLFKISVVVLGAAPDPRMRYLLAAMKYSHFARFAYIHLASPSDEIASMRDNLAIKCKQCENVLIFNDVPGEGPVARLSISNINQLTMDALNTLIENNKWLSLPRLSSSEYLDELCPVSSRNPRRLCAILPVVDSSEDEVFVNSFRNFARQHGKSYAKQKVVLTYIYANRQSEWIKPFLEKRTGESVRSPMSS</sequence>
<dbReference type="AlphaFoldDB" id="A0A368EYC6"/>
<protein>
    <submittedName>
        <fullName evidence="1">Uncharacterized protein</fullName>
    </submittedName>
</protein>
<evidence type="ECO:0000313" key="2">
    <source>
        <dbReference type="Proteomes" id="UP000252519"/>
    </source>
</evidence>
<dbReference type="Proteomes" id="UP000252519">
    <property type="component" value="Unassembled WGS sequence"/>
</dbReference>
<dbReference type="PANTHER" id="PTHR44303:SF2">
    <property type="entry name" value="DNAJ HOMOLOG SUBFAMILY C MEMBER 16"/>
    <property type="match status" value="1"/>
</dbReference>
<dbReference type="EMBL" id="JOJR01016781">
    <property type="protein sequence ID" value="RCN24776.1"/>
    <property type="molecule type" value="Genomic_DNA"/>
</dbReference>
<dbReference type="PANTHER" id="PTHR44303">
    <property type="entry name" value="DNAJ HOMOLOG SUBFAMILY C MEMBER 16"/>
    <property type="match status" value="1"/>
</dbReference>
<dbReference type="STRING" id="29170.A0A368EYC6"/>
<dbReference type="OrthoDB" id="10065037at2759"/>
<comment type="caution">
    <text evidence="1">The sequence shown here is derived from an EMBL/GenBank/DDBJ whole genome shotgun (WGS) entry which is preliminary data.</text>
</comment>
<organism evidence="1 2">
    <name type="scientific">Ancylostoma caninum</name>
    <name type="common">Dog hookworm</name>
    <dbReference type="NCBI Taxonomy" id="29170"/>
    <lineage>
        <taxon>Eukaryota</taxon>
        <taxon>Metazoa</taxon>
        <taxon>Ecdysozoa</taxon>
        <taxon>Nematoda</taxon>
        <taxon>Chromadorea</taxon>
        <taxon>Rhabditida</taxon>
        <taxon>Rhabditina</taxon>
        <taxon>Rhabditomorpha</taxon>
        <taxon>Strongyloidea</taxon>
        <taxon>Ancylostomatidae</taxon>
        <taxon>Ancylostomatinae</taxon>
        <taxon>Ancylostoma</taxon>
    </lineage>
</organism>
<proteinExistence type="predicted"/>